<dbReference type="InterPro" id="IPR004118">
    <property type="entry name" value="HEV_TT_vir_Orf2/Gyrovir_Vp2_N"/>
</dbReference>
<evidence type="ECO:0000259" key="2">
    <source>
        <dbReference type="Pfam" id="PF02957"/>
    </source>
</evidence>
<proteinExistence type="predicted"/>
<protein>
    <submittedName>
        <fullName evidence="3">ORF2</fullName>
    </submittedName>
</protein>
<feature type="region of interest" description="Disordered" evidence="1">
    <location>
        <begin position="75"/>
        <end position="122"/>
    </location>
</feature>
<feature type="domain" description="Hepatitis TT virus Orf2/Gyrovirus Vp2 N-terminal" evidence="2">
    <location>
        <begin position="19"/>
        <end position="68"/>
    </location>
</feature>
<dbReference type="Pfam" id="PF02957">
    <property type="entry name" value="TT_ORF2-like"/>
    <property type="match status" value="1"/>
</dbReference>
<accession>A0A7D7B3S9</accession>
<sequence>MQNISSEDFYHPTKFNKITKQQIWMSQIADGHDNICDCDHPFAHLLATIFPPGHKDRDLTINQILQRDYREKCLSGGAAGKGGSNPAGTTDGEDLELGERDHIEDADLEDLIAAGESAATTR</sequence>
<evidence type="ECO:0000313" key="3">
    <source>
        <dbReference type="EMBL" id="QMI58091.1"/>
    </source>
</evidence>
<evidence type="ECO:0000256" key="1">
    <source>
        <dbReference type="SAM" id="MobiDB-lite"/>
    </source>
</evidence>
<dbReference type="EMBL" id="MT506589">
    <property type="protein sequence ID" value="QMI58091.1"/>
    <property type="molecule type" value="Genomic_DNA"/>
</dbReference>
<reference evidence="3" key="1">
    <citation type="submission" date="2020-05" db="EMBL/GenBank/DDBJ databases">
        <title>Novel anelloviruses in human brain tissue.</title>
        <authorList>
            <person name="Kraberger S."/>
            <person name="Delvaux E."/>
            <person name="Mastroeni D."/>
            <person name="Varsani A."/>
        </authorList>
    </citation>
    <scope>NUCLEOTIDE SEQUENCE</scope>
    <source>
        <strain evidence="3">0405_TTV3</strain>
    </source>
</reference>
<name>A0A7D7B3S9_9VIRU</name>
<organism evidence="3">
    <name type="scientific">Torque teno virus</name>
    <dbReference type="NCBI Taxonomy" id="68887"/>
    <lineage>
        <taxon>Viruses</taxon>
        <taxon>Monodnaviria</taxon>
        <taxon>Shotokuvirae</taxon>
        <taxon>Commensaviricota</taxon>
        <taxon>Cardeaviricetes</taxon>
        <taxon>Sanitavirales</taxon>
        <taxon>Anelloviridae</taxon>
    </lineage>
</organism>